<feature type="domain" description="HTH marR-type" evidence="4">
    <location>
        <begin position="6"/>
        <end position="131"/>
    </location>
</feature>
<name>A0A9D1S5H0_9FIRM</name>
<dbReference type="InterPro" id="IPR036390">
    <property type="entry name" value="WH_DNA-bd_sf"/>
</dbReference>
<accession>A0A9D1S5H0</accession>
<dbReference type="PRINTS" id="PR00598">
    <property type="entry name" value="HTHMARR"/>
</dbReference>
<evidence type="ECO:0000256" key="3">
    <source>
        <dbReference type="ARBA" id="ARBA00023163"/>
    </source>
</evidence>
<dbReference type="InterPro" id="IPR000835">
    <property type="entry name" value="HTH_MarR-typ"/>
</dbReference>
<dbReference type="PANTHER" id="PTHR42756">
    <property type="entry name" value="TRANSCRIPTIONAL REGULATOR, MARR"/>
    <property type="match status" value="1"/>
</dbReference>
<dbReference type="InterPro" id="IPR023187">
    <property type="entry name" value="Tscrpt_reg_MarR-type_CS"/>
</dbReference>
<dbReference type="PROSITE" id="PS01117">
    <property type="entry name" value="HTH_MARR_1"/>
    <property type="match status" value="1"/>
</dbReference>
<gene>
    <name evidence="5" type="ORF">IAC59_08430</name>
</gene>
<dbReference type="EMBL" id="DVNK01000051">
    <property type="protein sequence ID" value="HIU47272.1"/>
    <property type="molecule type" value="Genomic_DNA"/>
</dbReference>
<evidence type="ECO:0000256" key="2">
    <source>
        <dbReference type="ARBA" id="ARBA00023125"/>
    </source>
</evidence>
<dbReference type="Proteomes" id="UP000824123">
    <property type="component" value="Unassembled WGS sequence"/>
</dbReference>
<comment type="caution">
    <text evidence="5">The sequence shown here is derived from an EMBL/GenBank/DDBJ whole genome shotgun (WGS) entry which is preliminary data.</text>
</comment>
<dbReference type="SUPFAM" id="SSF46785">
    <property type="entry name" value="Winged helix' DNA-binding domain"/>
    <property type="match status" value="1"/>
</dbReference>
<dbReference type="PANTHER" id="PTHR42756:SF1">
    <property type="entry name" value="TRANSCRIPTIONAL REPRESSOR OF EMRAB OPERON"/>
    <property type="match status" value="1"/>
</dbReference>
<dbReference type="GO" id="GO:0003700">
    <property type="term" value="F:DNA-binding transcription factor activity"/>
    <property type="evidence" value="ECO:0007669"/>
    <property type="project" value="InterPro"/>
</dbReference>
<reference evidence="5" key="1">
    <citation type="submission" date="2020-10" db="EMBL/GenBank/DDBJ databases">
        <authorList>
            <person name="Gilroy R."/>
        </authorList>
    </citation>
    <scope>NUCLEOTIDE SEQUENCE</scope>
    <source>
        <strain evidence="5">ChiSxjej2B14-8506</strain>
    </source>
</reference>
<keyword evidence="3" id="KW-0804">Transcription</keyword>
<organism evidence="5 6">
    <name type="scientific">Candidatus Fimadaptatus faecigallinarum</name>
    <dbReference type="NCBI Taxonomy" id="2840814"/>
    <lineage>
        <taxon>Bacteria</taxon>
        <taxon>Bacillati</taxon>
        <taxon>Bacillota</taxon>
        <taxon>Clostridia</taxon>
        <taxon>Eubacteriales</taxon>
        <taxon>Candidatus Fimadaptatus</taxon>
    </lineage>
</organism>
<proteinExistence type="predicted"/>
<dbReference type="Pfam" id="PF01047">
    <property type="entry name" value="MarR"/>
    <property type="match status" value="1"/>
</dbReference>
<dbReference type="PROSITE" id="PS50995">
    <property type="entry name" value="HTH_MARR_2"/>
    <property type="match status" value="1"/>
</dbReference>
<evidence type="ECO:0000313" key="5">
    <source>
        <dbReference type="EMBL" id="HIU47272.1"/>
    </source>
</evidence>
<dbReference type="AlphaFoldDB" id="A0A9D1S5H0"/>
<protein>
    <submittedName>
        <fullName evidence="5">MarR family transcriptional regulator</fullName>
    </submittedName>
</protein>
<keyword evidence="1" id="KW-0805">Transcription regulation</keyword>
<dbReference type="SMART" id="SM00347">
    <property type="entry name" value="HTH_MARR"/>
    <property type="match status" value="1"/>
</dbReference>
<dbReference type="InterPro" id="IPR036388">
    <property type="entry name" value="WH-like_DNA-bd_sf"/>
</dbReference>
<dbReference type="Gene3D" id="1.10.10.10">
    <property type="entry name" value="Winged helix-like DNA-binding domain superfamily/Winged helix DNA-binding domain"/>
    <property type="match status" value="1"/>
</dbReference>
<evidence type="ECO:0000259" key="4">
    <source>
        <dbReference type="PROSITE" id="PS50995"/>
    </source>
</evidence>
<dbReference type="GO" id="GO:0003677">
    <property type="term" value="F:DNA binding"/>
    <property type="evidence" value="ECO:0007669"/>
    <property type="project" value="UniProtKB-KW"/>
</dbReference>
<evidence type="ECO:0000256" key="1">
    <source>
        <dbReference type="ARBA" id="ARBA00023015"/>
    </source>
</evidence>
<sequence>MEGEREQELFRAFMRCAHMVHHRKQRYPGQGRLLTLLLRDGSMTQRELQDRMDIRSASLSELLEKMEQSGLISRERSDEDRRTVDIALTDAGLNAAHEAQRERAETAHQLFCVLSEAEQAQLAGLLEKLLAAWSGALQEE</sequence>
<evidence type="ECO:0000313" key="6">
    <source>
        <dbReference type="Proteomes" id="UP000824123"/>
    </source>
</evidence>
<keyword evidence="2" id="KW-0238">DNA-binding</keyword>
<reference evidence="5" key="2">
    <citation type="journal article" date="2021" name="PeerJ">
        <title>Extensive microbial diversity within the chicken gut microbiome revealed by metagenomics and culture.</title>
        <authorList>
            <person name="Gilroy R."/>
            <person name="Ravi A."/>
            <person name="Getino M."/>
            <person name="Pursley I."/>
            <person name="Horton D.L."/>
            <person name="Alikhan N.F."/>
            <person name="Baker D."/>
            <person name="Gharbi K."/>
            <person name="Hall N."/>
            <person name="Watson M."/>
            <person name="Adriaenssens E.M."/>
            <person name="Foster-Nyarko E."/>
            <person name="Jarju S."/>
            <person name="Secka A."/>
            <person name="Antonio M."/>
            <person name="Oren A."/>
            <person name="Chaudhuri R.R."/>
            <person name="La Ragione R."/>
            <person name="Hildebrand F."/>
            <person name="Pallen M.J."/>
        </authorList>
    </citation>
    <scope>NUCLEOTIDE SEQUENCE</scope>
    <source>
        <strain evidence="5">ChiSxjej2B14-8506</strain>
    </source>
</reference>